<keyword evidence="1" id="KW-0812">Transmembrane</keyword>
<evidence type="ECO:0000256" key="1">
    <source>
        <dbReference type="SAM" id="Phobius"/>
    </source>
</evidence>
<sequence>MGIVALYLQERKGISAGLTQFVFDVLVVAAAFAIIDPERLAFSVVSALALSLVMFAYHRPGRYTGH</sequence>
<comment type="caution">
    <text evidence="2">The sequence shown here is derived from an EMBL/GenBank/DDBJ whole genome shotgun (WGS) entry which is preliminary data.</text>
</comment>
<organism evidence="2 3">
    <name type="scientific">Sphingobium fuliginis (strain ATCC 27551)</name>
    <dbReference type="NCBI Taxonomy" id="336203"/>
    <lineage>
        <taxon>Bacteria</taxon>
        <taxon>Pseudomonadati</taxon>
        <taxon>Pseudomonadota</taxon>
        <taxon>Alphaproteobacteria</taxon>
        <taxon>Sphingomonadales</taxon>
        <taxon>Sphingomonadaceae</taxon>
        <taxon>Sphingobium</taxon>
    </lineage>
</organism>
<accession>A0A292ZIS5</accession>
<name>A0A292ZIS5_SPHSA</name>
<proteinExistence type="predicted"/>
<keyword evidence="1" id="KW-0472">Membrane</keyword>
<dbReference type="InterPro" id="IPR003740">
    <property type="entry name" value="YitT"/>
</dbReference>
<dbReference type="Pfam" id="PF02588">
    <property type="entry name" value="YitT_membrane"/>
    <property type="match status" value="1"/>
</dbReference>
<reference evidence="2 3" key="1">
    <citation type="journal article" date="2013" name="Biodegradation">
        <title>Occurrence of 4-tert-butylphenol (4-t-BP) biodegradation in an aquatic sample caused by the presence of Spirodela polyrrhiza and isolation of a 4-t-BP-utilizing bacterium.</title>
        <authorList>
            <person name="Ogata Y."/>
            <person name="Toyama T."/>
            <person name="Yu N."/>
            <person name="Wang X."/>
            <person name="Sei K."/>
            <person name="Ike M."/>
        </authorList>
    </citation>
    <scope>NUCLEOTIDE SEQUENCE [LARGE SCALE GENOMIC DNA]</scope>
    <source>
        <strain evidence="2 3">OMI</strain>
    </source>
</reference>
<reference evidence="2 3" key="2">
    <citation type="journal article" date="2013" name="Environ. Sci. Technol.">
        <title>The 4-tert-butylphenol-utilizing bacterium Sphingobium fuliginis OMI can degrade bisphenols via phenolic ring hydroxylation and meta-cleavage pathway.</title>
        <authorList>
            <person name="Ogata Y."/>
            <person name="Goda S."/>
            <person name="Toyama T."/>
            <person name="Sei K."/>
            <person name="Ike M."/>
        </authorList>
    </citation>
    <scope>NUCLEOTIDE SEQUENCE [LARGE SCALE GENOMIC DNA]</scope>
    <source>
        <strain evidence="2 3">OMI</strain>
    </source>
</reference>
<evidence type="ECO:0000313" key="2">
    <source>
        <dbReference type="EMBL" id="GAY22804.1"/>
    </source>
</evidence>
<feature type="transmembrane region" description="Helical" evidence="1">
    <location>
        <begin position="40"/>
        <end position="57"/>
    </location>
</feature>
<dbReference type="Proteomes" id="UP000221538">
    <property type="component" value="Unassembled WGS sequence"/>
</dbReference>
<gene>
    <name evidence="2" type="ORF">SFOMI_3366</name>
</gene>
<keyword evidence="1" id="KW-1133">Transmembrane helix</keyword>
<dbReference type="EMBL" id="BEWI01000032">
    <property type="protein sequence ID" value="GAY22804.1"/>
    <property type="molecule type" value="Genomic_DNA"/>
</dbReference>
<evidence type="ECO:0000313" key="3">
    <source>
        <dbReference type="Proteomes" id="UP000221538"/>
    </source>
</evidence>
<dbReference type="AlphaFoldDB" id="A0A292ZIS5"/>
<feature type="transmembrane region" description="Helical" evidence="1">
    <location>
        <begin position="12"/>
        <end position="34"/>
    </location>
</feature>
<protein>
    <submittedName>
        <fullName evidence="2">Uncharacterized protein</fullName>
    </submittedName>
</protein>